<accession>A0A6B0Y044</accession>
<feature type="domain" description="Peptidase M1 membrane alanine aminopeptidase" evidence="13">
    <location>
        <begin position="218"/>
        <end position="431"/>
    </location>
</feature>
<keyword evidence="7" id="KW-0645">Protease</keyword>
<comment type="similarity">
    <text evidence="3">Belongs to the peptidase M1 family.</text>
</comment>
<dbReference type="Pfam" id="PF17900">
    <property type="entry name" value="Peptidase_M1_N"/>
    <property type="match status" value="1"/>
</dbReference>
<dbReference type="InterPro" id="IPR035414">
    <property type="entry name" value="Peptidase_M1_pepN_Ig-like"/>
</dbReference>
<evidence type="ECO:0000256" key="6">
    <source>
        <dbReference type="ARBA" id="ARBA00022438"/>
    </source>
</evidence>
<evidence type="ECO:0000256" key="11">
    <source>
        <dbReference type="ARBA" id="ARBA00023049"/>
    </source>
</evidence>
<proteinExistence type="inferred from homology"/>
<sequence>MNDNSQQPVRRSDYRPPSWLVDSVHLTFVLDPGATRVTSRIAFAPNPEAIDRTFRLDGAGLRFLHAAIDGQPVHPRLDERGLTATAPDRPFTWECEVEIDPGANTELEGLYYSDGLFCTQCEAEGFRKITYYPDRPDVLAPFDVHVESDLPVLLSNGNLVAKGRDWAEWRDPWPKPSYLFALVAGQLVAHRGQHTTPDGRDINLNIWVRPGDEQRCAFALESLKHAMKWDERAYGRVYDLDVFNLVAVDSFNAGGMDNKGLNKLNSRFVLASPETATDRDYEAIESVVAHEYFHNWTGNRITCRDWFQLCLKEGLTVLRDQQFTGDMRGRAVKRIDDVMALRSRQFREDNGPLAHPVRPESYIEINNFYTATVYEKGAEVIRMLKTLVGDAAYERAVQTYFERHDGQAATVDDFFACFREVAGNALDGFERWWDQSGTPRIAVTQNWDGNRLNLTLRQRTPPTPGQPKKRPFLIPLAVGLLDPDGTQIADTEILELKSETGSWIFESGHGWTATDAHLDGPVTRTDDTPVLSANRDFSAPVILERQMSEAERLTVLAHDTNLFNRWEAGRLLAKEELAKMATSGSEPSRAYIGALGRLLSDDSLDPAFRAAALDLPSEEDLLRTVRDEGQVPDPMRIHDCRQAMRTAIAERLHATFSRLFREMEVPGPYRPDAKDAGRRALRLTSLSALVRVEGPGPAREVFAEADNMTETLGALRTLVRADEAEEALATFFDRWKDDPNVLDKWFSIQILEAGPGTALAAARKLTTHPLFNWKTPNRFRAVIGAFAATMSAFHHPSGAGYELVADWLARLDPVNPQIAARTATAFETRHLFDAERQIMMDKVLKRLLKSPSRDLGEIVTRILDG</sequence>
<organism evidence="17">
    <name type="scientific">Boseongicola sp. SB0664_bin_43</name>
    <dbReference type="NCBI Taxonomy" id="2604844"/>
    <lineage>
        <taxon>Bacteria</taxon>
        <taxon>Pseudomonadati</taxon>
        <taxon>Pseudomonadota</taxon>
        <taxon>Alphaproteobacteria</taxon>
        <taxon>Rhodobacterales</taxon>
        <taxon>Paracoccaceae</taxon>
        <taxon>Boseongicola</taxon>
    </lineage>
</organism>
<dbReference type="InterPro" id="IPR001930">
    <property type="entry name" value="Peptidase_M1"/>
</dbReference>
<evidence type="ECO:0000256" key="10">
    <source>
        <dbReference type="ARBA" id="ARBA00022833"/>
    </source>
</evidence>
<feature type="domain" description="Peptidase M1 alanyl aminopeptidase Ig-like fold" evidence="14">
    <location>
        <begin position="437"/>
        <end position="545"/>
    </location>
</feature>
<dbReference type="Pfam" id="PF11940">
    <property type="entry name" value="DUF3458"/>
    <property type="match status" value="1"/>
</dbReference>
<reference evidence="17" key="1">
    <citation type="submission" date="2019-09" db="EMBL/GenBank/DDBJ databases">
        <title>Characterisation of the sponge microbiome using genome-centric metagenomics.</title>
        <authorList>
            <person name="Engelberts J.P."/>
            <person name="Robbins S.J."/>
            <person name="De Goeij J.M."/>
            <person name="Aranda M."/>
            <person name="Bell S.C."/>
            <person name="Webster N.S."/>
        </authorList>
    </citation>
    <scope>NUCLEOTIDE SEQUENCE</scope>
    <source>
        <strain evidence="17">SB0664_bin_43</strain>
    </source>
</reference>
<evidence type="ECO:0000256" key="9">
    <source>
        <dbReference type="ARBA" id="ARBA00022801"/>
    </source>
</evidence>
<dbReference type="GO" id="GO:0006508">
    <property type="term" value="P:proteolysis"/>
    <property type="evidence" value="ECO:0007669"/>
    <property type="project" value="UniProtKB-UniRule"/>
</dbReference>
<evidence type="ECO:0000256" key="1">
    <source>
        <dbReference type="ARBA" id="ARBA00000098"/>
    </source>
</evidence>
<evidence type="ECO:0000259" key="15">
    <source>
        <dbReference type="Pfam" id="PF17432"/>
    </source>
</evidence>
<dbReference type="SUPFAM" id="SSF63737">
    <property type="entry name" value="Leukotriene A4 hydrolase N-terminal domain"/>
    <property type="match status" value="1"/>
</dbReference>
<comment type="catalytic activity">
    <reaction evidence="1">
        <text>Release of an N-terminal amino acid, Xaa-|-Yaa- from a peptide, amide or arylamide. Xaa is preferably Ala, but may be most amino acids including Pro (slow action). When a terminal hydrophobic residue is followed by a prolyl residue, the two may be released as an intact Xaa-Pro dipeptide.</text>
        <dbReference type="EC" id="3.4.11.2"/>
    </reaction>
</comment>
<evidence type="ECO:0000256" key="7">
    <source>
        <dbReference type="ARBA" id="ARBA00022670"/>
    </source>
</evidence>
<dbReference type="InterPro" id="IPR014782">
    <property type="entry name" value="Peptidase_M1_dom"/>
</dbReference>
<dbReference type="PANTHER" id="PTHR46322">
    <property type="entry name" value="PUROMYCIN-SENSITIVE AMINOPEPTIDASE"/>
    <property type="match status" value="1"/>
</dbReference>
<dbReference type="InterPro" id="IPR037144">
    <property type="entry name" value="Peptidase_M1_pepN_C_sf"/>
</dbReference>
<evidence type="ECO:0000256" key="8">
    <source>
        <dbReference type="ARBA" id="ARBA00022723"/>
    </source>
</evidence>
<evidence type="ECO:0000259" key="16">
    <source>
        <dbReference type="Pfam" id="PF17900"/>
    </source>
</evidence>
<dbReference type="InterPro" id="IPR012779">
    <property type="entry name" value="Peptidase_M1_pepN"/>
</dbReference>
<dbReference type="Pfam" id="PF01433">
    <property type="entry name" value="Peptidase_M1"/>
    <property type="match status" value="1"/>
</dbReference>
<evidence type="ECO:0000256" key="4">
    <source>
        <dbReference type="ARBA" id="ARBA00012564"/>
    </source>
</evidence>
<dbReference type="InterPro" id="IPR045357">
    <property type="entry name" value="Aminopeptidase_N-like_N"/>
</dbReference>
<dbReference type="GO" id="GO:0008237">
    <property type="term" value="F:metallopeptidase activity"/>
    <property type="evidence" value="ECO:0007669"/>
    <property type="project" value="UniProtKB-UniRule"/>
</dbReference>
<dbReference type="Gene3D" id="1.25.50.10">
    <property type="entry name" value="Peptidase M1, alanyl aminopeptidase, C-terminal domain"/>
    <property type="match status" value="1"/>
</dbReference>
<dbReference type="Gene3D" id="1.10.390.10">
    <property type="entry name" value="Neutral Protease Domain 2"/>
    <property type="match status" value="1"/>
</dbReference>
<dbReference type="EMBL" id="VXRY01000327">
    <property type="protein sequence ID" value="MXY34078.1"/>
    <property type="molecule type" value="Genomic_DNA"/>
</dbReference>
<feature type="domain" description="Aminopeptidase N-like N-terminal" evidence="16">
    <location>
        <begin position="86"/>
        <end position="179"/>
    </location>
</feature>
<evidence type="ECO:0000259" key="13">
    <source>
        <dbReference type="Pfam" id="PF01433"/>
    </source>
</evidence>
<dbReference type="EC" id="3.4.11.2" evidence="4 12"/>
<evidence type="ECO:0000256" key="12">
    <source>
        <dbReference type="NCBIfam" id="TIGR02414"/>
    </source>
</evidence>
<keyword evidence="11" id="KW-0482">Metalloprotease</keyword>
<name>A0A6B0Y044_9RHOB</name>
<dbReference type="FunFam" id="3.30.2010.30:FF:000002">
    <property type="entry name" value="Putative aminopeptidase N"/>
    <property type="match status" value="1"/>
</dbReference>
<keyword evidence="10" id="KW-0862">Zinc</keyword>
<evidence type="ECO:0000313" key="17">
    <source>
        <dbReference type="EMBL" id="MXY34078.1"/>
    </source>
</evidence>
<feature type="domain" description="Peptidase M1 alanyl aminopeptidase C-terminal" evidence="15">
    <location>
        <begin position="550"/>
        <end position="863"/>
    </location>
</feature>
<dbReference type="InterPro" id="IPR027268">
    <property type="entry name" value="Peptidase_M4/M1_CTD_sf"/>
</dbReference>
<evidence type="ECO:0000256" key="2">
    <source>
        <dbReference type="ARBA" id="ARBA00001947"/>
    </source>
</evidence>
<comment type="caution">
    <text evidence="17">The sequence shown here is derived from an EMBL/GenBank/DDBJ whole genome shotgun (WGS) entry which is preliminary data.</text>
</comment>
<dbReference type="AlphaFoldDB" id="A0A6B0Y044"/>
<dbReference type="InterPro" id="IPR038438">
    <property type="entry name" value="PepN_Ig-like_sf"/>
</dbReference>
<dbReference type="InterPro" id="IPR024601">
    <property type="entry name" value="Peptidase_M1_pepN_C"/>
</dbReference>
<dbReference type="Gene3D" id="3.30.2010.30">
    <property type="match status" value="1"/>
</dbReference>
<dbReference type="SUPFAM" id="SSF55486">
    <property type="entry name" value="Metalloproteases ('zincins'), catalytic domain"/>
    <property type="match status" value="1"/>
</dbReference>
<dbReference type="InterPro" id="IPR042097">
    <property type="entry name" value="Aminopeptidase_N-like_N_sf"/>
</dbReference>
<dbReference type="PRINTS" id="PR00756">
    <property type="entry name" value="ALADIPTASE"/>
</dbReference>
<dbReference type="Gene3D" id="2.60.40.1840">
    <property type="match status" value="1"/>
</dbReference>
<keyword evidence="6 17" id="KW-0031">Aminopeptidase</keyword>
<evidence type="ECO:0000256" key="3">
    <source>
        <dbReference type="ARBA" id="ARBA00010136"/>
    </source>
</evidence>
<dbReference type="GO" id="GO:0008270">
    <property type="term" value="F:zinc ion binding"/>
    <property type="evidence" value="ECO:0007669"/>
    <property type="project" value="InterPro"/>
</dbReference>
<dbReference type="PANTHER" id="PTHR46322:SF1">
    <property type="entry name" value="PUROMYCIN-SENSITIVE AMINOPEPTIDASE"/>
    <property type="match status" value="1"/>
</dbReference>
<dbReference type="Pfam" id="PF17432">
    <property type="entry name" value="DUF3458_C"/>
    <property type="match status" value="1"/>
</dbReference>
<comment type="cofactor">
    <cofactor evidence="2">
        <name>Zn(2+)</name>
        <dbReference type="ChEBI" id="CHEBI:29105"/>
    </cofactor>
</comment>
<evidence type="ECO:0000256" key="5">
    <source>
        <dbReference type="ARBA" id="ARBA00015611"/>
    </source>
</evidence>
<gene>
    <name evidence="17" type="primary">pepN</name>
    <name evidence="17" type="ORF">F4Y60_08300</name>
</gene>
<dbReference type="NCBIfam" id="TIGR02414">
    <property type="entry name" value="pepN_proteo"/>
    <property type="match status" value="1"/>
</dbReference>
<evidence type="ECO:0000259" key="14">
    <source>
        <dbReference type="Pfam" id="PF11940"/>
    </source>
</evidence>
<protein>
    <recommendedName>
        <fullName evidence="5 12">Aminopeptidase N</fullName>
        <ecNumber evidence="4 12">3.4.11.2</ecNumber>
    </recommendedName>
</protein>
<keyword evidence="8" id="KW-0479">Metal-binding</keyword>
<dbReference type="Gene3D" id="2.60.40.1730">
    <property type="entry name" value="tricorn interacting facor f3 domain"/>
    <property type="match status" value="1"/>
</dbReference>
<dbReference type="CDD" id="cd09600">
    <property type="entry name" value="M1_APN"/>
    <property type="match status" value="1"/>
</dbReference>
<keyword evidence="9 17" id="KW-0378">Hydrolase</keyword>
<dbReference type="GO" id="GO:0016285">
    <property type="term" value="F:alanyl aminopeptidase activity"/>
    <property type="evidence" value="ECO:0007669"/>
    <property type="project" value="UniProtKB-EC"/>
</dbReference>